<dbReference type="InterPro" id="IPR036047">
    <property type="entry name" value="F-box-like_dom_sf"/>
</dbReference>
<gene>
    <name evidence="3" type="ORF">MCHLO_11696</name>
</gene>
<dbReference type="Proteomes" id="UP000815677">
    <property type="component" value="Unassembled WGS sequence"/>
</dbReference>
<dbReference type="SUPFAM" id="SSF81383">
    <property type="entry name" value="F-box domain"/>
    <property type="match status" value="1"/>
</dbReference>
<sequence length="469" mass="52292">MSHVNLPQRSFSPPTMTTSRASLLRARIADAEDDITSLEAQLAQRQADKTALEAELAAIAYPILTLPPEITTEIMLQAVAVSANELPAVVASVCTRWRRIALSTPRLWTRFSQTTSDCCFVDPAAALERWIQRSGHLPLDIELEIPQDESRNDILELLTRNISRLRCVELFDLYSVADGALEWARAATLPFLALHDNIPLALDNVAPESVPAWSSVRIRLTTRPLDAKLLQSFRHAKNLALEFVSKEVLSSVLRFTPAIETLTILSNVILPPFPVAAISFPHVHTLHYVGRMHLPYITLPGLAHLTLDGYISPAMRELNQFLQRSHCTLRSLSVRNLLWDDFLPVLRTFNSVAEFSADIGSIDEEDASDSDEEDDDPQRFDRFHAVFNQFRVGDILPDVVSLTLTSIPAAQDAYLDVLGAVLDRARSDESKLQTVRLEVPRGKPLPPGFTAELLDLGVQLSITRHDQDH</sequence>
<reference evidence="3" key="1">
    <citation type="submission" date="2014-09" db="EMBL/GenBank/DDBJ databases">
        <title>Genome sequence of the luminous mushroom Mycena chlorophos for searching fungal bioluminescence genes.</title>
        <authorList>
            <person name="Tanaka Y."/>
            <person name="Kasuga D."/>
            <person name="Oba Y."/>
            <person name="Hase S."/>
            <person name="Sato K."/>
            <person name="Oba Y."/>
            <person name="Sakakibara Y."/>
        </authorList>
    </citation>
    <scope>NUCLEOTIDE SEQUENCE</scope>
</reference>
<keyword evidence="1" id="KW-0175">Coiled coil</keyword>
<dbReference type="Pfam" id="PF12937">
    <property type="entry name" value="F-box-like"/>
    <property type="match status" value="1"/>
</dbReference>
<evidence type="ECO:0000256" key="1">
    <source>
        <dbReference type="SAM" id="Coils"/>
    </source>
</evidence>
<protein>
    <recommendedName>
        <fullName evidence="2">F-box domain-containing protein</fullName>
    </recommendedName>
</protein>
<evidence type="ECO:0000259" key="2">
    <source>
        <dbReference type="Pfam" id="PF12937"/>
    </source>
</evidence>
<proteinExistence type="predicted"/>
<dbReference type="EMBL" id="DF848785">
    <property type="protein sequence ID" value="GAT54876.1"/>
    <property type="molecule type" value="Genomic_DNA"/>
</dbReference>
<keyword evidence="4" id="KW-1185">Reference proteome</keyword>
<dbReference type="InterPro" id="IPR001810">
    <property type="entry name" value="F-box_dom"/>
</dbReference>
<dbReference type="Gene3D" id="1.20.1280.50">
    <property type="match status" value="1"/>
</dbReference>
<feature type="coiled-coil region" evidence="1">
    <location>
        <begin position="21"/>
        <end position="55"/>
    </location>
</feature>
<evidence type="ECO:0000313" key="4">
    <source>
        <dbReference type="Proteomes" id="UP000815677"/>
    </source>
</evidence>
<accession>A0ABQ0LUV4</accession>
<evidence type="ECO:0000313" key="3">
    <source>
        <dbReference type="EMBL" id="GAT54876.1"/>
    </source>
</evidence>
<organism evidence="3 4">
    <name type="scientific">Mycena chlorophos</name>
    <name type="common">Agaric fungus</name>
    <name type="synonym">Agaricus chlorophos</name>
    <dbReference type="NCBI Taxonomy" id="658473"/>
    <lineage>
        <taxon>Eukaryota</taxon>
        <taxon>Fungi</taxon>
        <taxon>Dikarya</taxon>
        <taxon>Basidiomycota</taxon>
        <taxon>Agaricomycotina</taxon>
        <taxon>Agaricomycetes</taxon>
        <taxon>Agaricomycetidae</taxon>
        <taxon>Agaricales</taxon>
        <taxon>Marasmiineae</taxon>
        <taxon>Mycenaceae</taxon>
        <taxon>Mycena</taxon>
    </lineage>
</organism>
<feature type="domain" description="F-box" evidence="2">
    <location>
        <begin position="63"/>
        <end position="113"/>
    </location>
</feature>
<name>A0ABQ0LUV4_MYCCL</name>